<keyword evidence="37" id="KW-0899">Viral immunoevasion</keyword>
<dbReference type="SUPFAM" id="SSF53335">
    <property type="entry name" value="S-adenosyl-L-methionine-dependent methyltransferases"/>
    <property type="match status" value="1"/>
</dbReference>
<keyword evidence="13" id="KW-1162">Viral penetration into host cytoplasm</keyword>
<evidence type="ECO:0000256" key="14">
    <source>
        <dbReference type="ARBA" id="ARBA00022632"/>
    </source>
</evidence>
<evidence type="ECO:0000256" key="29">
    <source>
        <dbReference type="ARBA" id="ARBA00022884"/>
    </source>
</evidence>
<dbReference type="Pfam" id="PF07652">
    <property type="entry name" value="Flavi_DEAD"/>
    <property type="match status" value="1"/>
</dbReference>
<dbReference type="PROSITE" id="PS51194">
    <property type="entry name" value="HELICASE_CTER"/>
    <property type="match status" value="1"/>
</dbReference>
<dbReference type="GO" id="GO:0055036">
    <property type="term" value="C:virion membrane"/>
    <property type="evidence" value="ECO:0007669"/>
    <property type="project" value="UniProtKB-SubCell"/>
</dbReference>
<keyword evidence="10" id="KW-0167">Capsid protein</keyword>
<keyword evidence="18 42" id="KW-0812">Transmembrane</keyword>
<dbReference type="Pfam" id="PF00949">
    <property type="entry name" value="Peptidase_S7"/>
    <property type="match status" value="1"/>
</dbReference>
<dbReference type="GO" id="GO:0042025">
    <property type="term" value="C:host cell nucleus"/>
    <property type="evidence" value="ECO:0007669"/>
    <property type="project" value="UniProtKB-SubCell"/>
</dbReference>
<evidence type="ECO:0000256" key="15">
    <source>
        <dbReference type="ARBA" id="ARBA00022664"/>
    </source>
</evidence>
<feature type="transmembrane region" description="Helical" evidence="42">
    <location>
        <begin position="20"/>
        <end position="43"/>
    </location>
</feature>
<dbReference type="InterPro" id="IPR046811">
    <property type="entry name" value="Flavi_NS5_thumb"/>
</dbReference>
<feature type="transmembrane region" description="Helical" evidence="42">
    <location>
        <begin position="55"/>
        <end position="72"/>
    </location>
</feature>
<evidence type="ECO:0000256" key="25">
    <source>
        <dbReference type="ARBA" id="ARBA00022825"/>
    </source>
</evidence>
<dbReference type="GO" id="GO:0046718">
    <property type="term" value="P:symbiont entry into host cell"/>
    <property type="evidence" value="ECO:0007669"/>
    <property type="project" value="UniProtKB-KW"/>
</dbReference>
<feature type="transmembrane region" description="Helical" evidence="42">
    <location>
        <begin position="137"/>
        <end position="165"/>
    </location>
</feature>
<comment type="catalytic activity">
    <reaction evidence="39">
        <text>Selective hydrolysis of -Xaa-Xaa-|-Yaa- bonds in which each of the Xaa can be either Arg or Lys and Yaa can be either Ser or Ala.</text>
        <dbReference type="EC" id="3.4.21.91"/>
    </reaction>
</comment>
<dbReference type="SMART" id="SM00490">
    <property type="entry name" value="HELICc"/>
    <property type="match status" value="1"/>
</dbReference>
<dbReference type="GO" id="GO:0039694">
    <property type="term" value="P:viral RNA genome replication"/>
    <property type="evidence" value="ECO:0007669"/>
    <property type="project" value="InterPro"/>
</dbReference>
<comment type="catalytic activity">
    <reaction evidence="41">
        <text>ATP + H2O = ADP + phosphate + H(+)</text>
        <dbReference type="Rhea" id="RHEA:13065"/>
        <dbReference type="ChEBI" id="CHEBI:15377"/>
        <dbReference type="ChEBI" id="CHEBI:15378"/>
        <dbReference type="ChEBI" id="CHEBI:30616"/>
        <dbReference type="ChEBI" id="CHEBI:43474"/>
        <dbReference type="ChEBI" id="CHEBI:456216"/>
        <dbReference type="EC" id="3.6.4.13"/>
    </reaction>
</comment>
<evidence type="ECO:0000256" key="23">
    <source>
        <dbReference type="ARBA" id="ARBA00022804"/>
    </source>
</evidence>
<dbReference type="Pfam" id="PF01728">
    <property type="entry name" value="FtsJ"/>
    <property type="match status" value="1"/>
</dbReference>
<dbReference type="GO" id="GO:0003723">
    <property type="term" value="F:RNA binding"/>
    <property type="evidence" value="ECO:0007669"/>
    <property type="project" value="UniProtKB-KW"/>
</dbReference>
<evidence type="ECO:0000256" key="38">
    <source>
        <dbReference type="ARBA" id="ARBA00023296"/>
    </source>
</evidence>
<evidence type="ECO:0000256" key="11">
    <source>
        <dbReference type="ARBA" id="ARBA00022562"/>
    </source>
</evidence>
<keyword evidence="19" id="KW-0548">Nucleotidyltransferase</keyword>
<dbReference type="GO" id="GO:0003724">
    <property type="term" value="F:RNA helicase activity"/>
    <property type="evidence" value="ECO:0007669"/>
    <property type="project" value="UniProtKB-EC"/>
</dbReference>
<evidence type="ECO:0000256" key="22">
    <source>
        <dbReference type="ARBA" id="ARBA00022801"/>
    </source>
</evidence>
<evidence type="ECO:0000256" key="36">
    <source>
        <dbReference type="ARBA" id="ARBA00023184"/>
    </source>
</evidence>
<evidence type="ECO:0000256" key="21">
    <source>
        <dbReference type="ARBA" id="ARBA00022741"/>
    </source>
</evidence>
<keyword evidence="23" id="KW-1161">Viral attachment to host cell</keyword>
<evidence type="ECO:0000256" key="6">
    <source>
        <dbReference type="ARBA" id="ARBA00022484"/>
    </source>
</evidence>
<evidence type="ECO:0000256" key="37">
    <source>
        <dbReference type="ARBA" id="ARBA00023280"/>
    </source>
</evidence>
<dbReference type="GO" id="GO:0046872">
    <property type="term" value="F:metal ion binding"/>
    <property type="evidence" value="ECO:0007669"/>
    <property type="project" value="UniProtKB-KW"/>
</dbReference>
<dbReference type="Pfam" id="PF00271">
    <property type="entry name" value="Helicase_C"/>
    <property type="match status" value="1"/>
</dbReference>
<dbReference type="Pfam" id="PF00972">
    <property type="entry name" value="Flavi_NS5"/>
    <property type="match status" value="1"/>
</dbReference>
<feature type="transmembrane region" description="Helical" evidence="42">
    <location>
        <begin position="971"/>
        <end position="990"/>
    </location>
</feature>
<protein>
    <recommendedName>
        <fullName evidence="5">Genome polyprotein</fullName>
    </recommendedName>
</protein>
<evidence type="ECO:0000256" key="27">
    <source>
        <dbReference type="ARBA" id="ARBA00022844"/>
    </source>
</evidence>
<feature type="transmembrane region" description="Helical" evidence="42">
    <location>
        <begin position="1026"/>
        <end position="1043"/>
    </location>
</feature>
<evidence type="ECO:0000256" key="2">
    <source>
        <dbReference type="ARBA" id="ARBA00004153"/>
    </source>
</evidence>
<dbReference type="GO" id="GO:0005524">
    <property type="term" value="F:ATP binding"/>
    <property type="evidence" value="ECO:0007669"/>
    <property type="project" value="UniProtKB-KW"/>
</dbReference>
<dbReference type="SUPFAM" id="SSF52540">
    <property type="entry name" value="P-loop containing nucleoside triphosphate hydrolases"/>
    <property type="match status" value="2"/>
</dbReference>
<gene>
    <name evidence="47" type="primary">polyprotein</name>
</gene>
<dbReference type="GO" id="GO:0003968">
    <property type="term" value="F:RNA-directed RNA polymerase activity"/>
    <property type="evidence" value="ECO:0007669"/>
    <property type="project" value="UniProtKB-KW"/>
</dbReference>
<evidence type="ECO:0000256" key="32">
    <source>
        <dbReference type="ARBA" id="ARBA00023042"/>
    </source>
</evidence>
<dbReference type="GO" id="GO:0017111">
    <property type="term" value="F:ribonucleoside triphosphate phosphatase activity"/>
    <property type="evidence" value="ECO:0007669"/>
    <property type="project" value="UniProtKB-EC"/>
</dbReference>
<evidence type="ECO:0000256" key="42">
    <source>
        <dbReference type="SAM" id="Phobius"/>
    </source>
</evidence>
<keyword evidence="17" id="KW-0808">Transferase</keyword>
<dbReference type="PROSITE" id="PS50507">
    <property type="entry name" value="RDRP_SSRNA_POS"/>
    <property type="match status" value="1"/>
</dbReference>
<dbReference type="GO" id="GO:0052170">
    <property type="term" value="P:symbiont-mediated suppression of host innate immune response"/>
    <property type="evidence" value="ECO:0007669"/>
    <property type="project" value="UniProtKB-KW"/>
</dbReference>
<evidence type="ECO:0000256" key="30">
    <source>
        <dbReference type="ARBA" id="ARBA00022953"/>
    </source>
</evidence>
<dbReference type="Gene3D" id="3.40.50.150">
    <property type="entry name" value="Vaccinia Virus protein VP39"/>
    <property type="match status" value="1"/>
</dbReference>
<evidence type="ECO:0000256" key="31">
    <source>
        <dbReference type="ARBA" id="ARBA00022989"/>
    </source>
</evidence>
<comment type="catalytic activity">
    <reaction evidence="40">
        <text>a ribonucleoside 5'-triphosphate + H2O = a ribonucleoside 5'-diphosphate + phosphate + H(+)</text>
        <dbReference type="Rhea" id="RHEA:23680"/>
        <dbReference type="ChEBI" id="CHEBI:15377"/>
        <dbReference type="ChEBI" id="CHEBI:15378"/>
        <dbReference type="ChEBI" id="CHEBI:43474"/>
        <dbReference type="ChEBI" id="CHEBI:57930"/>
        <dbReference type="ChEBI" id="CHEBI:61557"/>
        <dbReference type="EC" id="3.6.1.15"/>
    </reaction>
</comment>
<evidence type="ECO:0000259" key="45">
    <source>
        <dbReference type="PROSITE" id="PS51194"/>
    </source>
</evidence>
<dbReference type="Gene3D" id="1.10.260.90">
    <property type="match status" value="1"/>
</dbReference>
<keyword evidence="7" id="KW-1168">Fusion of virus membrane with host membrane</keyword>
<feature type="transmembrane region" description="Helical" evidence="42">
    <location>
        <begin position="937"/>
        <end position="959"/>
    </location>
</feature>
<evidence type="ECO:0000256" key="17">
    <source>
        <dbReference type="ARBA" id="ARBA00022679"/>
    </source>
</evidence>
<reference evidence="47" key="1">
    <citation type="submission" date="2022-12" db="EMBL/GenBank/DDBJ databases">
        <authorList>
            <person name="Jonathon C.O. Mifsud"/>
            <person name="Vincenzo A. Costa"/>
            <person name="Mary E. Petrone"/>
            <person name="Ezequiel M. Marzinelli"/>
            <person name="Edward C. Holmes"/>
            <person name="Erin Harvey"/>
        </authorList>
    </citation>
    <scope>NUCLEOTIDE SEQUENCE</scope>
</reference>
<dbReference type="GO" id="GO:0004482">
    <property type="term" value="F:mRNA 5'-cap (guanine-N7-)-methyltransferase activity"/>
    <property type="evidence" value="ECO:0007669"/>
    <property type="project" value="InterPro"/>
</dbReference>
<dbReference type="PANTHER" id="PTHR43519">
    <property type="entry name" value="ATP-DEPENDENT RNA HELICASE HRPB"/>
    <property type="match status" value="1"/>
</dbReference>
<keyword evidence="15" id="KW-0507">mRNA processing</keyword>
<dbReference type="SUPFAM" id="SSF56672">
    <property type="entry name" value="DNA/RNA polymerases"/>
    <property type="match status" value="1"/>
</dbReference>
<evidence type="ECO:0000256" key="40">
    <source>
        <dbReference type="ARBA" id="ARBA00047631"/>
    </source>
</evidence>
<feature type="transmembrane region" description="Helical" evidence="42">
    <location>
        <begin position="997"/>
        <end position="1014"/>
    </location>
</feature>
<evidence type="ECO:0000256" key="35">
    <source>
        <dbReference type="ARBA" id="ARBA00023180"/>
    </source>
</evidence>
<dbReference type="InterPro" id="IPR043502">
    <property type="entry name" value="DNA/RNA_pol_sf"/>
</dbReference>
<keyword evidence="31 42" id="KW-1133">Transmembrane helix</keyword>
<dbReference type="InterPro" id="IPR027417">
    <property type="entry name" value="P-loop_NTPase"/>
</dbReference>
<keyword evidence="24" id="KW-0347">Helicase</keyword>
<evidence type="ECO:0000256" key="4">
    <source>
        <dbReference type="ARBA" id="ARBA00004291"/>
    </source>
</evidence>
<dbReference type="GO" id="GO:0019062">
    <property type="term" value="P:virion attachment to host cell"/>
    <property type="evidence" value="ECO:0007669"/>
    <property type="project" value="UniProtKB-KW"/>
</dbReference>
<keyword evidence="38" id="KW-1160">Virus entry into host cell</keyword>
<feature type="transmembrane region" description="Helical" evidence="42">
    <location>
        <begin position="1238"/>
        <end position="1263"/>
    </location>
</feature>
<comment type="subcellular location">
    <subcellularLocation>
        <location evidence="2">Host endoplasmic reticulum membrane</location>
        <topology evidence="2">Multi-pass membrane protein</topology>
    </subcellularLocation>
    <subcellularLocation>
        <location evidence="4">Host endoplasmic reticulum membrane</location>
        <topology evidence="4">Peripheral membrane protein</topology>
    </subcellularLocation>
    <subcellularLocation>
        <location evidence="1">Host nucleus</location>
    </subcellularLocation>
    <subcellularLocation>
        <location evidence="3">Virion membrane</location>
    </subcellularLocation>
</comment>
<dbReference type="Gene3D" id="3.30.70.2840">
    <property type="entry name" value="Flavivirus RNA-directed RNA polymerase, thumb domain"/>
    <property type="match status" value="2"/>
</dbReference>
<evidence type="ECO:0000256" key="39">
    <source>
        <dbReference type="ARBA" id="ARBA00024468"/>
    </source>
</evidence>
<evidence type="ECO:0000256" key="5">
    <source>
        <dbReference type="ARBA" id="ARBA00020107"/>
    </source>
</evidence>
<evidence type="ECO:0000256" key="1">
    <source>
        <dbReference type="ARBA" id="ARBA00004147"/>
    </source>
</evidence>
<dbReference type="InterPro" id="IPR000208">
    <property type="entry name" value="Flavi_RdRp_fingers/palm"/>
</dbReference>
<keyword evidence="8" id="KW-1170">Fusion of virus membrane with host endosomal membrane</keyword>
<keyword evidence="11" id="KW-1048">Host nucleus</keyword>
<keyword evidence="26" id="KW-0067">ATP-binding</keyword>
<sequence length="2215" mass="249378">MVTAGDFSLGPGEAKMIADLLGSFCVAFPHARWTGILLILASYLREDWMQMAETLLLIVIGLRGAMITAAWFKGELVLLVLERLFHKPNIMFLSFAYSLWNKNLEVITEQEESFVFAVSAIAFPLFCLMSGNDKDVYLYLVYALTRGTSSLLGVVLTVLAVYLAAYIDDRKDRMRRENRMGKRDQIGVVAAGMVLIGGYLGQVETQAPFALCIVVLIFSVFTAFGVLGGSFEIVQVTQKVYHRKMAEPGMDYSMNNWEVHFHDNGDVTGTLYTKSNTSFMGLLGSDDIIKTNSTAALNDGVYRVYKNYMFGLRKSHSVGVVVNGVLHIPWHATHGLSVWHNGNEYCADESREMEDVVSYGGKIQFKNHDGSSVQLWALPPGGDLSIVNAQPSKVKWIRQGIETDIWGFDIDFPQGTSGSPFVNSKNEIVGMYGTGIVVGKQNTYCSLIVPTDHDVVQQTWKKKDWMHKGQMTYVDWAPGAGKTRRVIKEAVQECKDEYQTCIVLAPTKVVVQEMRHVLGDEGVSYHIEGQAEKKTLITVMCHTTFFMRWLRNAESVKRANVYIMDEAHFTDPCSIAARSLIASQVDTNKAAAIFMTATFPWSNKPAGQVWSRHQIEERDLADLGTSKDTYVDLSEVGKLEGRKLMFVPTVEDTIAIASKYSKDIGKRALGLYGNVGKDVKSSVMDDDVDLIVCTDVAELGANYNVDVVIDTGKAIKPKLHGGDQVVLETINIGLASKVQRRGRVGRVKPGVWYRDDTLVPTSDHDEVRWMEAEILLHNLNIRGLTTWNMEQGPASGSNYRILLFQERAKFIKHLNDGYSVWSSYYRAITGDDNWLYGGPSTIPSVKKPNADMQARQGMGPYKDVKPMYIDDRTFGKKCEVFHTEFKTKSLDGFFETLPFSMEKVNEIVKAVGRSTSVAWDMLRNGEEHMPRAEVQNAWATMAFISIIMTLAGILILKIFNQSVELIKELVLNRYAFSLAGGAAMTGLLWYGGVELKVVVFFGIGYVVLLTLLMPEPTAHRSTTDNMLSMTILWLLVIVVAIKANEEDMMVKTKADLRYFFSEVRNWVVPVMRQASPPPVVQQPRSKSIQTHLVWGWIFMLMGALPTLQAIVRAAYHNKVLTMKDTVTTDIGIGFPLVATQYWKECALGVAVVFNGGAQEPFTIILSVATVVVTVLSMTQAEKFVAVTDGLFMKFMHSSKHTSTMTGEPIYRFDVFGAISRDPMAVSVMYGMVMANVGMAIWTMSITGMIVNGIMISAVMATVIRALPPGRALRAVLSPGGVMSVYAMYSGNFFPLLILALVVALEPNPNNRAGISRLEELMMTLRNNLNPTSKRPTVAKNTGEVWKIVLNSMTHDQFSRYRFHKVEEREKLHSVSRGCHKLSWLIKTKYFSPEGRVVDLGCGAGGWSQVCAQSDRVTSVKGYTTGHTWFHKCERPKVFETKGFNITTLKEGVDVYVKKVEECDTVMCDIGEQDPKWEVEEKRSIVVTRMMDKWLSESGAKNFVFKVLSPFGDNIMRELRKFQMKHGGKLVRNPYSRNSTHEMYYCSGEPVSLSNSVIQTGRMLMARVKERWERHPILPDIHWEFGTKAPIDKQIPSLEMETKRINRLEKTYGKMRKDKDAPYRFWKYYGSFVVPPVSGGGQALNGVTNYVLGFFSRQPDVADMKMTDCSPAGTQRVMKDKVDTKVVEPDDHLKKINEQLMEFVLDLALKNKQPRMCTRDEFISNLRSNAAIGATVPEFGWASASEAVQDATFWDLVDKERKLHLKGDCEMCVYNTMPKREKKGSQFGEAKSSRIIWYYWLGSRFLEFEALGFLNQDHVIQRENFPAGVGSVGLQYLGYILNDCFERVPEAYCEDTAGWDTRVSNHDLLLESKIADRCVGEHKKLVLAVYKTYMNKMALVRRRTASGKEVLDLVGKNDQRGSGEVVTYALNTITNARVQLGRVAEAEGVISPTKRRGLKAWLETRGKDALHDMAIAGDDCVVFTTAEEYKTSLWYINACGKTRKNMGVNETSVTIRDFERIDFCSHHFHKMAWNGGWIIAPCRPQAEIFGRWRIQQGKQPSNAESACLAKAYGQMAELYYFHRRDVRLAAFAVSSCVPSRWVPTGRTTWSVHQKHDWMTTEDMLAVWNRVWVEDNPYSHFHGPANNWSEVPRIRKEFDVECGSKIGTTERANWAKNLPNTIEKVRMMIGNEKYENVLMKSINRFADTAKPMNLMGI</sequence>
<dbReference type="Pfam" id="PF20483">
    <property type="entry name" value="Flavi_NS5_thumb"/>
    <property type="match status" value="1"/>
</dbReference>
<evidence type="ECO:0000256" key="41">
    <source>
        <dbReference type="ARBA" id="ARBA00047984"/>
    </source>
</evidence>
<dbReference type="GO" id="GO:0004483">
    <property type="term" value="F:methyltransferase cap1 activity"/>
    <property type="evidence" value="ECO:0007669"/>
    <property type="project" value="InterPro"/>
</dbReference>
<keyword evidence="12" id="KW-0945">Host-virus interaction</keyword>
<keyword evidence="33 42" id="KW-0472">Membrane</keyword>
<name>A0A9C7GX53_9FLAV</name>
<dbReference type="Gene3D" id="2.40.10.120">
    <property type="match status" value="1"/>
</dbReference>
<dbReference type="InterPro" id="IPR007094">
    <property type="entry name" value="RNA-dir_pol_PSvirus"/>
</dbReference>
<keyword evidence="32" id="KW-0506">mRNA capping</keyword>
<feature type="domain" description="RdRp catalytic" evidence="43">
    <location>
        <begin position="1848"/>
        <end position="1991"/>
    </location>
</feature>
<dbReference type="GO" id="GO:0039654">
    <property type="term" value="P:fusion of virus membrane with host endosome membrane"/>
    <property type="evidence" value="ECO:0007669"/>
    <property type="project" value="UniProtKB-KW"/>
</dbReference>
<evidence type="ECO:0000256" key="28">
    <source>
        <dbReference type="ARBA" id="ARBA00022870"/>
    </source>
</evidence>
<keyword evidence="22" id="KW-0378">Hydrolase</keyword>
<dbReference type="CDD" id="cd20761">
    <property type="entry name" value="capping_2-OMTase_Flaviviridae"/>
    <property type="match status" value="1"/>
</dbReference>
<evidence type="ECO:0000256" key="7">
    <source>
        <dbReference type="ARBA" id="ARBA00022506"/>
    </source>
</evidence>
<evidence type="ECO:0000256" key="10">
    <source>
        <dbReference type="ARBA" id="ARBA00022561"/>
    </source>
</evidence>
<evidence type="ECO:0000256" key="34">
    <source>
        <dbReference type="ARBA" id="ARBA00023157"/>
    </source>
</evidence>
<keyword evidence="25" id="KW-0720">Serine protease</keyword>
<evidence type="ECO:0000256" key="8">
    <source>
        <dbReference type="ARBA" id="ARBA00022510"/>
    </source>
</evidence>
<evidence type="ECO:0000256" key="9">
    <source>
        <dbReference type="ARBA" id="ARBA00022553"/>
    </source>
</evidence>
<accession>A0A9C7GX53</accession>
<dbReference type="GO" id="GO:0019028">
    <property type="term" value="C:viral capsid"/>
    <property type="evidence" value="ECO:0007669"/>
    <property type="project" value="UniProtKB-KW"/>
</dbReference>
<keyword evidence="28" id="KW-1043">Host membrane</keyword>
<keyword evidence="36" id="KW-1038">Host endoplasmic reticulum</keyword>
<keyword evidence="6" id="KW-0696">RNA-directed RNA polymerase</keyword>
<feature type="transmembrane region" description="Helical" evidence="42">
    <location>
        <begin position="186"/>
        <end position="202"/>
    </location>
</feature>
<dbReference type="PANTHER" id="PTHR43519:SF1">
    <property type="entry name" value="ATP-DEPENDENT RNA HELICASE HRPB"/>
    <property type="match status" value="1"/>
</dbReference>
<evidence type="ECO:0000259" key="46">
    <source>
        <dbReference type="PROSITE" id="PS51528"/>
    </source>
</evidence>
<feature type="transmembrane region" description="Helical" evidence="42">
    <location>
        <begin position="1284"/>
        <end position="1304"/>
    </location>
</feature>
<evidence type="ECO:0000313" key="47">
    <source>
        <dbReference type="EMBL" id="CAI5757326.1"/>
    </source>
</evidence>
<evidence type="ECO:0000256" key="24">
    <source>
        <dbReference type="ARBA" id="ARBA00022806"/>
    </source>
</evidence>
<organism evidence="47">
    <name type="scientific">Photeros flavivirus</name>
    <dbReference type="NCBI Taxonomy" id="3004161"/>
    <lineage>
        <taxon>Viruses</taxon>
        <taxon>Riboviria</taxon>
        <taxon>Orthornavirae</taxon>
        <taxon>Kitrinoviricota</taxon>
        <taxon>Flasuviricetes</taxon>
        <taxon>Amarillovirales</taxon>
        <taxon>Flaviviridae</taxon>
        <taxon>Orthoflavivirus</taxon>
    </lineage>
</organism>
<evidence type="ECO:0000256" key="19">
    <source>
        <dbReference type="ARBA" id="ARBA00022695"/>
    </source>
</evidence>
<evidence type="ECO:0000256" key="18">
    <source>
        <dbReference type="ARBA" id="ARBA00022692"/>
    </source>
</evidence>
<feature type="domain" description="Helicase C-terminal" evidence="45">
    <location>
        <begin position="632"/>
        <end position="792"/>
    </location>
</feature>
<dbReference type="GO" id="GO:0006508">
    <property type="term" value="P:proteolysis"/>
    <property type="evidence" value="ECO:0007669"/>
    <property type="project" value="UniProtKB-KW"/>
</dbReference>
<dbReference type="EMBL" id="OX394156">
    <property type="protein sequence ID" value="CAI5757326.1"/>
    <property type="molecule type" value="Genomic_RNA"/>
</dbReference>
<dbReference type="SUPFAM" id="SSF50494">
    <property type="entry name" value="Trypsin-like serine proteases"/>
    <property type="match status" value="1"/>
</dbReference>
<feature type="domain" description="Peptidase S7" evidence="46">
    <location>
        <begin position="275"/>
        <end position="461"/>
    </location>
</feature>
<evidence type="ECO:0000256" key="20">
    <source>
        <dbReference type="ARBA" id="ARBA00022723"/>
    </source>
</evidence>
<dbReference type="InterPro" id="IPR014001">
    <property type="entry name" value="Helicase_ATP-bd"/>
</dbReference>
<keyword evidence="20" id="KW-0479">Metal-binding</keyword>
<evidence type="ECO:0000256" key="33">
    <source>
        <dbReference type="ARBA" id="ARBA00023136"/>
    </source>
</evidence>
<evidence type="ECO:0000256" key="12">
    <source>
        <dbReference type="ARBA" id="ARBA00022581"/>
    </source>
</evidence>
<keyword evidence="27" id="KW-0946">Virion</keyword>
<evidence type="ECO:0000256" key="26">
    <source>
        <dbReference type="ARBA" id="ARBA00022840"/>
    </source>
</evidence>
<dbReference type="InterPro" id="IPR009003">
    <property type="entry name" value="Peptidase_S1_PA"/>
</dbReference>
<dbReference type="GO" id="GO:0044167">
    <property type="term" value="C:host cell endoplasmic reticulum membrane"/>
    <property type="evidence" value="ECO:0007669"/>
    <property type="project" value="UniProtKB-SubCell"/>
</dbReference>
<dbReference type="InterPro" id="IPR002877">
    <property type="entry name" value="RNA_MeTrfase_FtsJ_dom"/>
</dbReference>
<dbReference type="InterPro" id="IPR001650">
    <property type="entry name" value="Helicase_C-like"/>
</dbReference>
<keyword evidence="21" id="KW-0547">Nucleotide-binding</keyword>
<proteinExistence type="predicted"/>
<keyword evidence="35" id="KW-0325">Glycoprotein</keyword>
<feature type="transmembrane region" description="Helical" evidence="42">
    <location>
        <begin position="1092"/>
        <end position="1115"/>
    </location>
</feature>
<dbReference type="InterPro" id="IPR001850">
    <property type="entry name" value="Flavi_NS3_S7"/>
</dbReference>
<evidence type="ECO:0000256" key="16">
    <source>
        <dbReference type="ARBA" id="ARBA00022670"/>
    </source>
</evidence>
<evidence type="ECO:0000259" key="43">
    <source>
        <dbReference type="PROSITE" id="PS50507"/>
    </source>
</evidence>
<keyword evidence="30" id="KW-0693">Viral RNA replication</keyword>
<feature type="transmembrane region" description="Helical" evidence="42">
    <location>
        <begin position="208"/>
        <end position="234"/>
    </location>
</feature>
<keyword evidence="34" id="KW-1015">Disulfide bond</keyword>
<keyword evidence="16" id="KW-0645">Protease</keyword>
<keyword evidence="14" id="KW-1090">Inhibition of host innate immune response by virus</keyword>
<dbReference type="GO" id="GO:0008236">
    <property type="term" value="F:serine-type peptidase activity"/>
    <property type="evidence" value="ECO:0007669"/>
    <property type="project" value="UniProtKB-KW"/>
</dbReference>
<dbReference type="InterPro" id="IPR011492">
    <property type="entry name" value="Flavi_DEAD"/>
</dbReference>
<keyword evidence="9" id="KW-0597">Phosphoprotein</keyword>
<evidence type="ECO:0000259" key="44">
    <source>
        <dbReference type="PROSITE" id="PS51192"/>
    </source>
</evidence>
<dbReference type="Gene3D" id="3.40.50.300">
    <property type="entry name" value="P-loop containing nucleotide triphosphate hydrolases"/>
    <property type="match status" value="2"/>
</dbReference>
<dbReference type="PROSITE" id="PS51192">
    <property type="entry name" value="HELICASE_ATP_BIND_1"/>
    <property type="match status" value="1"/>
</dbReference>
<dbReference type="InterPro" id="IPR029063">
    <property type="entry name" value="SAM-dependent_MTases_sf"/>
</dbReference>
<evidence type="ECO:0000256" key="3">
    <source>
        <dbReference type="ARBA" id="ARBA00004182"/>
    </source>
</evidence>
<keyword evidence="29" id="KW-0694">RNA-binding</keyword>
<dbReference type="InterPro" id="IPR026490">
    <property type="entry name" value="mRNA_cap_0/1_MeTrfase"/>
</dbReference>
<feature type="domain" description="Helicase ATP-binding" evidence="44">
    <location>
        <begin position="463"/>
        <end position="617"/>
    </location>
</feature>
<evidence type="ECO:0000256" key="13">
    <source>
        <dbReference type="ARBA" id="ARBA00022595"/>
    </source>
</evidence>
<dbReference type="PROSITE" id="PS51528">
    <property type="entry name" value="FLAVIVIRUS_NS3PRO"/>
    <property type="match status" value="1"/>
</dbReference>